<feature type="binding site" evidence="4">
    <location>
        <position position="210"/>
    </location>
    <ligand>
        <name>1D-myo-inositol 2-(L-cysteinylamino)-2-deoxy-alpha-D-glucopyranoside</name>
        <dbReference type="ChEBI" id="CHEBI:58887"/>
    </ligand>
</feature>
<dbReference type="InterPro" id="IPR050276">
    <property type="entry name" value="MshD_Acetyltransferase"/>
</dbReference>
<reference evidence="6 7" key="1">
    <citation type="submission" date="2019-08" db="EMBL/GenBank/DDBJ databases">
        <authorList>
            <person name="Lei W."/>
        </authorList>
    </citation>
    <scope>NUCLEOTIDE SEQUENCE [LARGE SCALE GENOMIC DNA]</scope>
    <source>
        <strain evidence="6 7">CCUG 58627</strain>
    </source>
</reference>
<feature type="binding site" evidence="4">
    <location>
        <begin position="222"/>
        <end position="224"/>
    </location>
    <ligand>
        <name>acetyl-CoA</name>
        <dbReference type="ChEBI" id="CHEBI:57288"/>
        <label>2</label>
    </ligand>
</feature>
<comment type="caution">
    <text evidence="6">The sequence shown here is derived from an EMBL/GenBank/DDBJ whole genome shotgun (WGS) entry which is preliminary data.</text>
</comment>
<dbReference type="NCBIfam" id="TIGR03448">
    <property type="entry name" value="mycothiol_MshD"/>
    <property type="match status" value="1"/>
</dbReference>
<dbReference type="InterPro" id="IPR000182">
    <property type="entry name" value="GNAT_dom"/>
</dbReference>
<dbReference type="PANTHER" id="PTHR43617">
    <property type="entry name" value="L-AMINO ACID N-ACETYLTRANSFERASE"/>
    <property type="match status" value="1"/>
</dbReference>
<dbReference type="PROSITE" id="PS51186">
    <property type="entry name" value="GNAT"/>
    <property type="match status" value="1"/>
</dbReference>
<name>A0A5C5UI06_9CORY</name>
<keyword evidence="1 4" id="KW-0808">Transferase</keyword>
<dbReference type="InterPro" id="IPR016181">
    <property type="entry name" value="Acyl_CoA_acyltransferase"/>
</dbReference>
<dbReference type="PIRSF" id="PIRSF021524">
    <property type="entry name" value="MSH_acetyltransferase"/>
    <property type="match status" value="1"/>
</dbReference>
<dbReference type="GO" id="GO:0010125">
    <property type="term" value="P:mycothiol biosynthetic process"/>
    <property type="evidence" value="ECO:0007669"/>
    <property type="project" value="UniProtKB-UniRule"/>
</dbReference>
<feature type="binding site" evidence="4">
    <location>
        <begin position="229"/>
        <end position="235"/>
    </location>
    <ligand>
        <name>acetyl-CoA</name>
        <dbReference type="ChEBI" id="CHEBI:57288"/>
        <label>2</label>
    </ligand>
</feature>
<protein>
    <recommendedName>
        <fullName evidence="4">Mycothiol acetyltransferase</fullName>
        <shortName evidence="4">MSH acetyltransferase</shortName>
        <ecNumber evidence="4">2.3.1.189</ecNumber>
    </recommendedName>
    <alternativeName>
        <fullName evidence="4">Mycothiol synthase</fullName>
    </alternativeName>
</protein>
<dbReference type="SUPFAM" id="SSF55729">
    <property type="entry name" value="Acyl-CoA N-acyltransferases (Nat)"/>
    <property type="match status" value="2"/>
</dbReference>
<sequence length="289" mass="31035">MELRQVTALPEPLLAQAFALCDAATAADGFAPLSEQFLRGLAEGNTHVLLFAPNLVALAAYDGATIELVVHPDHRRRGYATALLDALPSASIWAHGNLPAAQAFTAARNMRPVRTLLVMGITGAPLADAARRAESALPAGFHESTYAALGESALPAWLRINNEAFSWHPEQGGWDLARLRHALDVPWFSAPGVRFLMSDSGDMAGFHWTKQHSNRLGEIYVVGLGAAYRGQGLGTPLICLGLAHLVSIGCDEVILYVEADNEPAVQAYERLGFTTKEEHVAYDPAHDPA</sequence>
<comment type="subunit">
    <text evidence="4">Monomer.</text>
</comment>
<feature type="binding site" evidence="4">
    <location>
        <position position="170"/>
    </location>
    <ligand>
        <name>1D-myo-inositol 2-(L-cysteinylamino)-2-deoxy-alpha-D-glucopyranoside</name>
        <dbReference type="ChEBI" id="CHEBI:58887"/>
    </ligand>
</feature>
<feature type="binding site" evidence="4">
    <location>
        <position position="218"/>
    </location>
    <ligand>
        <name>1D-myo-inositol 2-(L-cysteinylamino)-2-deoxy-alpha-D-glucopyranoside</name>
        <dbReference type="ChEBI" id="CHEBI:58887"/>
    </ligand>
</feature>
<keyword evidence="2 4" id="KW-0677">Repeat</keyword>
<organism evidence="6 7">
    <name type="scientific">Corynebacterium canis</name>
    <dbReference type="NCBI Taxonomy" id="679663"/>
    <lineage>
        <taxon>Bacteria</taxon>
        <taxon>Bacillati</taxon>
        <taxon>Actinomycetota</taxon>
        <taxon>Actinomycetes</taxon>
        <taxon>Mycobacteriales</taxon>
        <taxon>Corynebacteriaceae</taxon>
        <taxon>Corynebacterium</taxon>
    </lineage>
</organism>
<dbReference type="HAMAP" id="MF_01698">
    <property type="entry name" value="MshD"/>
    <property type="match status" value="1"/>
</dbReference>
<dbReference type="Proteomes" id="UP000320791">
    <property type="component" value="Unassembled WGS sequence"/>
</dbReference>
<feature type="binding site" evidence="4">
    <location>
        <position position="35"/>
    </location>
    <ligand>
        <name>1D-myo-inositol 2-(L-cysteinylamino)-2-deoxy-alpha-D-glucopyranoside</name>
        <dbReference type="ChEBI" id="CHEBI:58887"/>
    </ligand>
</feature>
<dbReference type="InterPro" id="IPR017813">
    <property type="entry name" value="Mycothiol_AcTrfase"/>
</dbReference>
<dbReference type="EC" id="2.3.1.189" evidence="4"/>
<dbReference type="GO" id="GO:0035447">
    <property type="term" value="F:mycothiol synthase activity"/>
    <property type="evidence" value="ECO:0007669"/>
    <property type="project" value="UniProtKB-UniRule"/>
</dbReference>
<comment type="catalytic activity">
    <reaction evidence="4">
        <text>1D-myo-inositol 2-(L-cysteinylamino)-2-deoxy-alpha-D-glucopyranoside + acetyl-CoA = mycothiol + CoA + H(+)</text>
        <dbReference type="Rhea" id="RHEA:26172"/>
        <dbReference type="ChEBI" id="CHEBI:15378"/>
        <dbReference type="ChEBI" id="CHEBI:16768"/>
        <dbReference type="ChEBI" id="CHEBI:57287"/>
        <dbReference type="ChEBI" id="CHEBI:57288"/>
        <dbReference type="ChEBI" id="CHEBI:58887"/>
        <dbReference type="EC" id="2.3.1.189"/>
    </reaction>
</comment>
<evidence type="ECO:0000256" key="4">
    <source>
        <dbReference type="HAMAP-Rule" id="MF_01698"/>
    </source>
</evidence>
<dbReference type="RefSeq" id="WP_146324336.1">
    <property type="nucleotide sequence ID" value="NZ_BAABLR010000021.1"/>
</dbReference>
<feature type="binding site" evidence="4">
    <location>
        <begin position="261"/>
        <end position="266"/>
    </location>
    <ligand>
        <name>acetyl-CoA</name>
        <dbReference type="ChEBI" id="CHEBI:57288"/>
        <label>2</label>
    </ligand>
</feature>
<dbReference type="EMBL" id="VOHM01000012">
    <property type="protein sequence ID" value="TWT25467.1"/>
    <property type="molecule type" value="Genomic_DNA"/>
</dbReference>
<evidence type="ECO:0000256" key="3">
    <source>
        <dbReference type="ARBA" id="ARBA00023315"/>
    </source>
</evidence>
<feature type="binding site" evidence="4">
    <location>
        <begin position="76"/>
        <end position="81"/>
    </location>
    <ligand>
        <name>acetyl-CoA</name>
        <dbReference type="ChEBI" id="CHEBI:57288"/>
        <label>1</label>
    </ligand>
</feature>
<evidence type="ECO:0000256" key="1">
    <source>
        <dbReference type="ARBA" id="ARBA00022679"/>
    </source>
</evidence>
<accession>A0A5C5UI06</accession>
<feature type="domain" description="N-acetyltransferase" evidence="5">
    <location>
        <begin position="144"/>
        <end position="289"/>
    </location>
</feature>
<comment type="similarity">
    <text evidence="4">Belongs to the acetyltransferase family. MshD subfamily.</text>
</comment>
<dbReference type="AlphaFoldDB" id="A0A5C5UI06"/>
<evidence type="ECO:0000313" key="7">
    <source>
        <dbReference type="Proteomes" id="UP000320791"/>
    </source>
</evidence>
<dbReference type="GO" id="GO:0008999">
    <property type="term" value="F:protein-N-terminal-alanine acetyltransferase activity"/>
    <property type="evidence" value="ECO:0007669"/>
    <property type="project" value="TreeGrafter"/>
</dbReference>
<dbReference type="CDD" id="cd04301">
    <property type="entry name" value="NAT_SF"/>
    <property type="match status" value="1"/>
</dbReference>
<dbReference type="Pfam" id="PF00583">
    <property type="entry name" value="Acetyltransf_1"/>
    <property type="match status" value="1"/>
</dbReference>
<feature type="binding site" evidence="4">
    <location>
        <position position="256"/>
    </location>
    <ligand>
        <name>1D-myo-inositol 2-(L-cysteinylamino)-2-deoxy-alpha-D-glucopyranoside</name>
        <dbReference type="ChEBI" id="CHEBI:58887"/>
    </ligand>
</feature>
<evidence type="ECO:0000256" key="2">
    <source>
        <dbReference type="ARBA" id="ARBA00022737"/>
    </source>
</evidence>
<gene>
    <name evidence="4 6" type="primary">mshD</name>
    <name evidence="6" type="ORF">FRX94_06560</name>
</gene>
<comment type="function">
    <text evidence="4">Catalyzes the transfer of acetyl from acetyl-CoA to desacetylmycothiol (Cys-GlcN-Ins) to form mycothiol.</text>
</comment>
<evidence type="ECO:0000313" key="6">
    <source>
        <dbReference type="EMBL" id="TWT25467.1"/>
    </source>
</evidence>
<keyword evidence="3 4" id="KW-0012">Acyltransferase</keyword>
<dbReference type="PANTHER" id="PTHR43617:SF31">
    <property type="entry name" value="MYCOTHIOL ACETYLTRANSFERASE"/>
    <property type="match status" value="1"/>
</dbReference>
<evidence type="ECO:0000259" key="5">
    <source>
        <dbReference type="PROSITE" id="PS51186"/>
    </source>
</evidence>
<keyword evidence="7" id="KW-1185">Reference proteome</keyword>
<dbReference type="OrthoDB" id="3208058at2"/>
<dbReference type="Gene3D" id="3.40.630.30">
    <property type="match status" value="1"/>
</dbReference>
<feature type="binding site" evidence="4">
    <location>
        <begin position="68"/>
        <end position="70"/>
    </location>
    <ligand>
        <name>acetyl-CoA</name>
        <dbReference type="ChEBI" id="CHEBI:57288"/>
        <label>1</label>
    </ligand>
</feature>
<proteinExistence type="inferred from homology"/>